<dbReference type="AlphaFoldDB" id="A0A9P7Z157"/>
<organism evidence="3 4">
    <name type="scientific">Calycina marina</name>
    <dbReference type="NCBI Taxonomy" id="1763456"/>
    <lineage>
        <taxon>Eukaryota</taxon>
        <taxon>Fungi</taxon>
        <taxon>Dikarya</taxon>
        <taxon>Ascomycota</taxon>
        <taxon>Pezizomycotina</taxon>
        <taxon>Leotiomycetes</taxon>
        <taxon>Helotiales</taxon>
        <taxon>Pezizellaceae</taxon>
        <taxon>Calycina</taxon>
    </lineage>
</organism>
<name>A0A9P7Z157_9HELO</name>
<evidence type="ECO:0000313" key="4">
    <source>
        <dbReference type="Proteomes" id="UP000887226"/>
    </source>
</evidence>
<protein>
    <submittedName>
        <fullName evidence="3">Uncharacterized protein</fullName>
    </submittedName>
</protein>
<dbReference type="EMBL" id="MU253984">
    <property type="protein sequence ID" value="KAG9243356.1"/>
    <property type="molecule type" value="Genomic_DNA"/>
</dbReference>
<gene>
    <name evidence="3" type="ORF">BJ878DRAFT_568511</name>
</gene>
<evidence type="ECO:0000313" key="3">
    <source>
        <dbReference type="EMBL" id="KAG9243356.1"/>
    </source>
</evidence>
<evidence type="ECO:0000256" key="1">
    <source>
        <dbReference type="SAM" id="Coils"/>
    </source>
</evidence>
<keyword evidence="4" id="KW-1185">Reference proteome</keyword>
<reference evidence="3" key="1">
    <citation type="journal article" date="2021" name="IMA Fungus">
        <title>Genomic characterization of three marine fungi, including Emericellopsis atlantica sp. nov. with signatures of a generalist lifestyle and marine biomass degradation.</title>
        <authorList>
            <person name="Hagestad O.C."/>
            <person name="Hou L."/>
            <person name="Andersen J.H."/>
            <person name="Hansen E.H."/>
            <person name="Altermark B."/>
            <person name="Li C."/>
            <person name="Kuhnert E."/>
            <person name="Cox R.J."/>
            <person name="Crous P.W."/>
            <person name="Spatafora J.W."/>
            <person name="Lail K."/>
            <person name="Amirebrahimi M."/>
            <person name="Lipzen A."/>
            <person name="Pangilinan J."/>
            <person name="Andreopoulos W."/>
            <person name="Hayes R.D."/>
            <person name="Ng V."/>
            <person name="Grigoriev I.V."/>
            <person name="Jackson S.A."/>
            <person name="Sutton T.D.S."/>
            <person name="Dobson A.D.W."/>
            <person name="Rama T."/>
        </authorList>
    </citation>
    <scope>NUCLEOTIDE SEQUENCE</scope>
    <source>
        <strain evidence="3">TRa3180A</strain>
    </source>
</reference>
<sequence>MEEDDDMMEILDLENSSADEQEDEEEANEEDSTMEHKEPDHLSMLSSIFTPYVDVLNTRPANDVERMNAMIANIERQQAAVRQNMHNLVERRARLVDEEAESRMDGEQEADEREEGFSILTEDEKRSFDFKVNVVATRPNENEINKGERFMAYEVRSREVWPLPKLNPGAENHPIQERTDTMDSDGNVEMGEDEPDSSKSPEPQAARSQKKIRAEMLALVEDGKRELSDFEERANKHIRQLKKVLEKKQKENA</sequence>
<feature type="compositionally biased region" description="Acidic residues" evidence="2">
    <location>
        <begin position="1"/>
        <end position="32"/>
    </location>
</feature>
<accession>A0A9P7Z157</accession>
<proteinExistence type="predicted"/>
<dbReference type="Proteomes" id="UP000887226">
    <property type="component" value="Unassembled WGS sequence"/>
</dbReference>
<feature type="coiled-coil region" evidence="1">
    <location>
        <begin position="220"/>
        <end position="251"/>
    </location>
</feature>
<evidence type="ECO:0000256" key="2">
    <source>
        <dbReference type="SAM" id="MobiDB-lite"/>
    </source>
</evidence>
<feature type="region of interest" description="Disordered" evidence="2">
    <location>
        <begin position="1"/>
        <end position="40"/>
    </location>
</feature>
<feature type="coiled-coil region" evidence="1">
    <location>
        <begin position="64"/>
        <end position="91"/>
    </location>
</feature>
<keyword evidence="1" id="KW-0175">Coiled coil</keyword>
<feature type="region of interest" description="Disordered" evidence="2">
    <location>
        <begin position="163"/>
        <end position="213"/>
    </location>
</feature>
<comment type="caution">
    <text evidence="3">The sequence shown here is derived from an EMBL/GenBank/DDBJ whole genome shotgun (WGS) entry which is preliminary data.</text>
</comment>